<keyword evidence="2" id="KW-1185">Reference proteome</keyword>
<dbReference type="EMBL" id="VOHS01000010">
    <property type="protein sequence ID" value="TWW00088.1"/>
    <property type="molecule type" value="Genomic_DNA"/>
</dbReference>
<reference evidence="1 2" key="1">
    <citation type="submission" date="2019-08" db="EMBL/GenBank/DDBJ databases">
        <title>Whole genome sequencing of chitin degrading bacteria Chitinophaga pinensis YS16.</title>
        <authorList>
            <person name="Singh R.P."/>
            <person name="Manchanda G."/>
            <person name="Maurya I.K."/>
            <person name="Joshi N.K."/>
            <person name="Srivastava A.K."/>
        </authorList>
    </citation>
    <scope>NUCLEOTIDE SEQUENCE [LARGE SCALE GENOMIC DNA]</scope>
    <source>
        <strain evidence="1 2">YS-16</strain>
    </source>
</reference>
<dbReference type="Proteomes" id="UP000318815">
    <property type="component" value="Unassembled WGS sequence"/>
</dbReference>
<proteinExistence type="predicted"/>
<name>A0A5C6LU53_9BACT</name>
<evidence type="ECO:0000313" key="2">
    <source>
        <dbReference type="Proteomes" id="UP000318815"/>
    </source>
</evidence>
<organism evidence="1 2">
    <name type="scientific">Chitinophaga pinensis</name>
    <dbReference type="NCBI Taxonomy" id="79329"/>
    <lineage>
        <taxon>Bacteria</taxon>
        <taxon>Pseudomonadati</taxon>
        <taxon>Bacteroidota</taxon>
        <taxon>Chitinophagia</taxon>
        <taxon>Chitinophagales</taxon>
        <taxon>Chitinophagaceae</taxon>
        <taxon>Chitinophaga</taxon>
    </lineage>
</organism>
<comment type="caution">
    <text evidence="1">The sequence shown here is derived from an EMBL/GenBank/DDBJ whole genome shotgun (WGS) entry which is preliminary data.</text>
</comment>
<evidence type="ECO:0000313" key="1">
    <source>
        <dbReference type="EMBL" id="TWW00088.1"/>
    </source>
</evidence>
<dbReference type="AlphaFoldDB" id="A0A5C6LU53"/>
<dbReference type="RefSeq" id="WP_146305354.1">
    <property type="nucleotide sequence ID" value="NZ_VOHS01000010.1"/>
</dbReference>
<protein>
    <submittedName>
        <fullName evidence="1">Uncharacterized protein</fullName>
    </submittedName>
</protein>
<gene>
    <name evidence="1" type="ORF">FEF09_12110</name>
</gene>
<sequence>MDYVGQCGWLNCPACGSGTRPIEGVAYSELIEPKRSQVGSHPFSFGANDMKKEPYHYPKYTEEELLKKFKMVITKGFYQHAPFYSPDYEKKTNG</sequence>
<dbReference type="OrthoDB" id="609485at2"/>
<accession>A0A5C6LU53</accession>